<protein>
    <submittedName>
        <fullName evidence="1">Uncharacterized protein</fullName>
    </submittedName>
</protein>
<dbReference type="EMBL" id="JANJQO010003379">
    <property type="protein sequence ID" value="KAJ2961019.1"/>
    <property type="molecule type" value="Genomic_DNA"/>
</dbReference>
<evidence type="ECO:0000313" key="2">
    <source>
        <dbReference type="Proteomes" id="UP001143910"/>
    </source>
</evidence>
<proteinExistence type="predicted"/>
<gene>
    <name evidence="1" type="ORF">NQ176_g11023</name>
</gene>
<reference evidence="1" key="1">
    <citation type="submission" date="2022-08" db="EMBL/GenBank/DDBJ databases">
        <title>Genome Sequence of Lecanicillium fungicola.</title>
        <authorList>
            <person name="Buettner E."/>
        </authorList>
    </citation>
    <scope>NUCLEOTIDE SEQUENCE</scope>
    <source>
        <strain evidence="1">Babe33</strain>
    </source>
</reference>
<keyword evidence="2" id="KW-1185">Reference proteome</keyword>
<evidence type="ECO:0000313" key="1">
    <source>
        <dbReference type="EMBL" id="KAJ2961019.1"/>
    </source>
</evidence>
<dbReference type="Proteomes" id="UP001143910">
    <property type="component" value="Unassembled WGS sequence"/>
</dbReference>
<organism evidence="1 2">
    <name type="scientific">Zarea fungicola</name>
    <dbReference type="NCBI Taxonomy" id="93591"/>
    <lineage>
        <taxon>Eukaryota</taxon>
        <taxon>Fungi</taxon>
        <taxon>Dikarya</taxon>
        <taxon>Ascomycota</taxon>
        <taxon>Pezizomycotina</taxon>
        <taxon>Sordariomycetes</taxon>
        <taxon>Hypocreomycetidae</taxon>
        <taxon>Hypocreales</taxon>
        <taxon>Cordycipitaceae</taxon>
        <taxon>Zarea</taxon>
    </lineage>
</organism>
<sequence>MVCPFFSVEAVDGATGMDIADRRNAYTATVGMKDIVMLFRAARRQQEVNGVILFFTMSFNDKEVYIYGHYPVVNESRTSYHRHKIARFFFFEEEGRDRWRAYQFARSVYQIFSPRLHRMIAGVIDDLRDRNMSMGDDVDKSLLDRLKALRGGPATSQTSRAPQEIKVDVIERAKTPTREDALAARLKSLREGSATPEAKSHGRPSPKPTPQHTPAPFEKTTVPITSKAAPKKDLAEESMEGIFETDDDTLQELLADVAPNEEVGDSGMLGPSDDEVKALLERLADDIPKDAASPSKGHGSDDGSRENDSDESDGEVMGRNIDEVMERYKDEAELDASFQSREDEEGKYQEPHDGPTNDDAEHADSVADFGLPDVPSDPQDLSSTSNPSKQVTPELGDITARMAALRAPSRSADGDGDDDGDGSLSLPSVPTSRPFGKPIKRLETTTKYTDDDVDSWCTVCLEDATLRCLGCDSDVYCTRCWREMHVGPAAAFDDRNHRAVQFTRDKKKKEGPRKIALGA</sequence>
<comment type="caution">
    <text evidence="1">The sequence shown here is derived from an EMBL/GenBank/DDBJ whole genome shotgun (WGS) entry which is preliminary data.</text>
</comment>
<name>A0ACC1MEM5_9HYPO</name>
<accession>A0ACC1MEM5</accession>